<keyword evidence="3" id="KW-1185">Reference proteome</keyword>
<dbReference type="AlphaFoldDB" id="A0A1R3VMT4"/>
<sequence length="84" mass="9773">MATQNLLAKLTDFLLADASAQRKEIESISKVLKKLKQKEKELTRQMAESGDESERQNLQAQLEVIAVQRRKGRERVREIRDHKN</sequence>
<keyword evidence="1" id="KW-0175">Coiled coil</keyword>
<dbReference type="Proteomes" id="UP000223759">
    <property type="component" value="Unassembled WGS sequence"/>
</dbReference>
<evidence type="ECO:0000313" key="2">
    <source>
        <dbReference type="EMBL" id="SIT65869.1"/>
    </source>
</evidence>
<proteinExistence type="predicted"/>
<organism evidence="2 3">
    <name type="scientific">Ectothiorhodosinus mongolicus</name>
    <dbReference type="NCBI Taxonomy" id="233100"/>
    <lineage>
        <taxon>Bacteria</taxon>
        <taxon>Pseudomonadati</taxon>
        <taxon>Pseudomonadota</taxon>
        <taxon>Gammaproteobacteria</taxon>
        <taxon>Chromatiales</taxon>
        <taxon>Ectothiorhodospiraceae</taxon>
        <taxon>Ectothiorhodosinus</taxon>
    </lineage>
</organism>
<dbReference type="RefSeq" id="WP_076754357.1">
    <property type="nucleotide sequence ID" value="NZ_CP023018.1"/>
</dbReference>
<dbReference type="EMBL" id="FTPK01000001">
    <property type="protein sequence ID" value="SIT65869.1"/>
    <property type="molecule type" value="Genomic_DNA"/>
</dbReference>
<gene>
    <name evidence="2" type="ORF">SAMN05216526_0324</name>
</gene>
<name>A0A1R3VMT4_9GAMM</name>
<protein>
    <submittedName>
        <fullName evidence="2">Uncharacterized protein</fullName>
    </submittedName>
</protein>
<reference evidence="2 3" key="1">
    <citation type="submission" date="2017-01" db="EMBL/GenBank/DDBJ databases">
        <authorList>
            <person name="Mah S.A."/>
            <person name="Swanson W.J."/>
            <person name="Moy G.W."/>
            <person name="Vacquier V.D."/>
        </authorList>
    </citation>
    <scope>NUCLEOTIDE SEQUENCE [LARGE SCALE GENOMIC DNA]</scope>
    <source>
        <strain evidence="2 3">M9</strain>
    </source>
</reference>
<dbReference type="STRING" id="233100.SAMN05216526_0324"/>
<feature type="coiled-coil region" evidence="1">
    <location>
        <begin position="18"/>
        <end position="52"/>
    </location>
</feature>
<evidence type="ECO:0000313" key="3">
    <source>
        <dbReference type="Proteomes" id="UP000223759"/>
    </source>
</evidence>
<accession>A0A1R3VMT4</accession>
<evidence type="ECO:0000256" key="1">
    <source>
        <dbReference type="SAM" id="Coils"/>
    </source>
</evidence>